<dbReference type="AlphaFoldDB" id="A0A0K2GIH3"/>
<evidence type="ECO:0000256" key="2">
    <source>
        <dbReference type="PIRSR" id="PIRSR000390-1"/>
    </source>
</evidence>
<proteinExistence type="inferred from homology"/>
<comment type="similarity">
    <text evidence="1 4">Belongs to the DegT/DnrJ/EryC1 family.</text>
</comment>
<keyword evidence="5" id="KW-0808">Transferase</keyword>
<evidence type="ECO:0000256" key="3">
    <source>
        <dbReference type="PIRSR" id="PIRSR000390-2"/>
    </source>
</evidence>
<dbReference type="GO" id="GO:0000271">
    <property type="term" value="P:polysaccharide biosynthetic process"/>
    <property type="evidence" value="ECO:0007669"/>
    <property type="project" value="TreeGrafter"/>
</dbReference>
<reference evidence="5 6" key="1">
    <citation type="journal article" date="2015" name="Proc. Natl. Acad. Sci. U.S.A.">
        <title>Expanded metabolic versatility of ubiquitous nitrite-oxidizing bacteria from the genus Nitrospira.</title>
        <authorList>
            <person name="Koch H."/>
            <person name="Lucker S."/>
            <person name="Albertsen M."/>
            <person name="Kitzinger K."/>
            <person name="Herbold C."/>
            <person name="Spieck E."/>
            <person name="Nielsen P.H."/>
            <person name="Wagner M."/>
            <person name="Daims H."/>
        </authorList>
    </citation>
    <scope>NUCLEOTIDE SEQUENCE [LARGE SCALE GENOMIC DNA]</scope>
    <source>
        <strain evidence="5 6">NSP M-1</strain>
    </source>
</reference>
<dbReference type="EC" id="2.6.1.50" evidence="5"/>
<dbReference type="InterPro" id="IPR015424">
    <property type="entry name" value="PyrdxlP-dep_Trfase"/>
</dbReference>
<evidence type="ECO:0000313" key="6">
    <source>
        <dbReference type="Proteomes" id="UP000069205"/>
    </source>
</evidence>
<dbReference type="PATRIC" id="fig|42253.5.peg.4317"/>
<dbReference type="RefSeq" id="WP_053381557.1">
    <property type="nucleotide sequence ID" value="NZ_CP011801.1"/>
</dbReference>
<evidence type="ECO:0000313" key="5">
    <source>
        <dbReference type="EMBL" id="ALA60750.1"/>
    </source>
</evidence>
<dbReference type="CDD" id="cd00616">
    <property type="entry name" value="AHBA_syn"/>
    <property type="match status" value="1"/>
</dbReference>
<dbReference type="Gene3D" id="3.90.1150.10">
    <property type="entry name" value="Aspartate Aminotransferase, domain 1"/>
    <property type="match status" value="1"/>
</dbReference>
<dbReference type="InterPro" id="IPR000653">
    <property type="entry name" value="DegT/StrS_aminotransferase"/>
</dbReference>
<dbReference type="PANTHER" id="PTHR30244:SF34">
    <property type="entry name" value="DTDP-4-AMINO-4,6-DIDEOXYGALACTOSE TRANSAMINASE"/>
    <property type="match status" value="1"/>
</dbReference>
<dbReference type="SUPFAM" id="SSF53383">
    <property type="entry name" value="PLP-dependent transferases"/>
    <property type="match status" value="1"/>
</dbReference>
<dbReference type="InterPro" id="IPR015422">
    <property type="entry name" value="PyrdxlP-dep_Trfase_small"/>
</dbReference>
<dbReference type="GO" id="GO:0030170">
    <property type="term" value="F:pyridoxal phosphate binding"/>
    <property type="evidence" value="ECO:0007669"/>
    <property type="project" value="TreeGrafter"/>
</dbReference>
<dbReference type="InterPro" id="IPR015421">
    <property type="entry name" value="PyrdxlP-dep_Trfase_major"/>
</dbReference>
<organism evidence="5 6">
    <name type="scientific">Nitrospira moscoviensis</name>
    <dbReference type="NCBI Taxonomy" id="42253"/>
    <lineage>
        <taxon>Bacteria</taxon>
        <taxon>Pseudomonadati</taxon>
        <taxon>Nitrospirota</taxon>
        <taxon>Nitrospiria</taxon>
        <taxon>Nitrospirales</taxon>
        <taxon>Nitrospiraceae</taxon>
        <taxon>Nitrospira</taxon>
    </lineage>
</organism>
<dbReference type="STRING" id="42253.NITMOv2_4375"/>
<accession>A0A0K2GIH3</accession>
<feature type="modified residue" description="N6-(pyridoxal phosphate)lysine" evidence="3">
    <location>
        <position position="184"/>
    </location>
</feature>
<dbReference type="OrthoDB" id="9771070at2"/>
<sequence length="381" mass="41785">MTMMPIIRPTLPVLDDVLGMIRTGWDAGVVTVGPTVRSLEEEACRHTGARYAVALSSCTAGLMLVPQALGLRPGMEVIVPSFTFAATAQALLWNRLVPVFCECLPGTCTLDPADVERNLTPLTGAICGVTIYGLPPDIDALLDIGRRANIPVYFDSAQGLGATYKSQPLGAFGACEVFSLSPTKVVTGLEAGLLTTNDPAVADRVRSMRDYGKDPEKGEEMIHLGLSARLSELHAAVALAGLRRVHELVKARRERIALYRDRLGALPGCRLQQFPYDRTTSGNYFVLFIGSGARRSRDEVYDELKRRGIQTKRYFYPPVHAQSLFQRHPMRLSAELAQTDKAGREGLALPLYSHMTEGEIDRVCTEVERLLAYRVPQTQAV</sequence>
<keyword evidence="3 4" id="KW-0663">Pyridoxal phosphate</keyword>
<dbReference type="GO" id="GO:0047310">
    <property type="term" value="F:glutamine-scyllo-inositol transaminase activity"/>
    <property type="evidence" value="ECO:0007669"/>
    <property type="project" value="UniProtKB-EC"/>
</dbReference>
<name>A0A0K2GIH3_NITMO</name>
<dbReference type="PIRSF" id="PIRSF000390">
    <property type="entry name" value="PLP_StrS"/>
    <property type="match status" value="1"/>
</dbReference>
<keyword evidence="6" id="KW-1185">Reference proteome</keyword>
<dbReference type="KEGG" id="nmv:NITMOv2_4375"/>
<evidence type="ECO:0000256" key="4">
    <source>
        <dbReference type="RuleBase" id="RU004508"/>
    </source>
</evidence>
<dbReference type="PANTHER" id="PTHR30244">
    <property type="entry name" value="TRANSAMINASE"/>
    <property type="match status" value="1"/>
</dbReference>
<dbReference type="EMBL" id="CP011801">
    <property type="protein sequence ID" value="ALA60750.1"/>
    <property type="molecule type" value="Genomic_DNA"/>
</dbReference>
<evidence type="ECO:0000256" key="1">
    <source>
        <dbReference type="ARBA" id="ARBA00037999"/>
    </source>
</evidence>
<dbReference type="Pfam" id="PF01041">
    <property type="entry name" value="DegT_DnrJ_EryC1"/>
    <property type="match status" value="1"/>
</dbReference>
<keyword evidence="5" id="KW-0032">Aminotransferase</keyword>
<gene>
    <name evidence="5" type="ORF">NITMOv2_4375</name>
</gene>
<dbReference type="Proteomes" id="UP000069205">
    <property type="component" value="Chromosome"/>
</dbReference>
<dbReference type="Gene3D" id="3.40.640.10">
    <property type="entry name" value="Type I PLP-dependent aspartate aminotransferase-like (Major domain)"/>
    <property type="match status" value="1"/>
</dbReference>
<feature type="active site" description="Proton acceptor" evidence="2">
    <location>
        <position position="184"/>
    </location>
</feature>
<protein>
    <submittedName>
        <fullName evidence="5">Putative UDP-4-amino-4-deoxy-L-arabinose--oxoglutarate aminotransferase</fullName>
        <ecNumber evidence="5">2.6.1.50</ecNumber>
    </submittedName>
</protein>